<organism evidence="1 2">
    <name type="scientific">Rhodococcus pyridinivorans KG-16</name>
    <dbReference type="NCBI Taxonomy" id="1441730"/>
    <lineage>
        <taxon>Bacteria</taxon>
        <taxon>Bacillati</taxon>
        <taxon>Actinomycetota</taxon>
        <taxon>Actinomycetes</taxon>
        <taxon>Mycobacteriales</taxon>
        <taxon>Nocardiaceae</taxon>
        <taxon>Rhodococcus</taxon>
    </lineage>
</organism>
<sequence>MSIDIGDLDAVAKLLATGAMGIDELGSDPAPIPDAGAATPLLVEALGAIASALDAAVRSLANAADATQDSLRAYQDAESHTAQEIAKAGEG</sequence>
<dbReference type="AlphaFoldDB" id="A0A0V9UJF7"/>
<reference evidence="2" key="1">
    <citation type="submission" date="2015-01" db="EMBL/GenBank/DDBJ databases">
        <title>Draft genome sequence of Rhodococcus pyridinivorans strain KG-16, a hydrocarbon-degrading bacterium.</title>
        <authorList>
            <person name="Aggarwal R.K."/>
            <person name="Dawar C."/>
        </authorList>
    </citation>
    <scope>NUCLEOTIDE SEQUENCE [LARGE SCALE GENOMIC DNA]</scope>
    <source>
        <strain evidence="2">KG-16</strain>
    </source>
</reference>
<gene>
    <name evidence="1" type="ORF">Z045_13080</name>
</gene>
<dbReference type="RefSeq" id="WP_060652256.1">
    <property type="nucleotide sequence ID" value="NZ_AZXY01000006.1"/>
</dbReference>
<evidence type="ECO:0000313" key="2">
    <source>
        <dbReference type="Proteomes" id="UP000053060"/>
    </source>
</evidence>
<comment type="caution">
    <text evidence="1">The sequence shown here is derived from an EMBL/GenBank/DDBJ whole genome shotgun (WGS) entry which is preliminary data.</text>
</comment>
<dbReference type="Proteomes" id="UP000053060">
    <property type="component" value="Unassembled WGS sequence"/>
</dbReference>
<proteinExistence type="predicted"/>
<reference evidence="1 2" key="2">
    <citation type="journal article" date="2016" name="Genome Announc.">
        <title>Draft Genome Sequence of a Versatile Hydrocarbon-Degrading Bacterium, Rhodococcus pyridinivorans Strain KG-16, Collected from Oil Fields in India.</title>
        <authorList>
            <person name="Aggarwal R.K."/>
            <person name="Dawar C."/>
            <person name="Phanindranath R."/>
            <person name="Mutnuri L."/>
            <person name="Dayal A.M."/>
        </authorList>
    </citation>
    <scope>NUCLEOTIDE SEQUENCE [LARGE SCALE GENOMIC DNA]</scope>
    <source>
        <strain evidence="1 2">KG-16</strain>
    </source>
</reference>
<evidence type="ECO:0000313" key="1">
    <source>
        <dbReference type="EMBL" id="KSZ58135.1"/>
    </source>
</evidence>
<dbReference type="PATRIC" id="fig|1441730.3.peg.2716"/>
<dbReference type="EMBL" id="AZXY01000006">
    <property type="protein sequence ID" value="KSZ58135.1"/>
    <property type="molecule type" value="Genomic_DNA"/>
</dbReference>
<name>A0A0V9UJF7_9NOCA</name>
<protein>
    <submittedName>
        <fullName evidence="1">Uncharacterized protein</fullName>
    </submittedName>
</protein>
<accession>A0A0V9UJF7</accession>